<dbReference type="InterPro" id="IPR036570">
    <property type="entry name" value="HORMA_dom_sf"/>
</dbReference>
<evidence type="ECO:0000259" key="1">
    <source>
        <dbReference type="PROSITE" id="PS50815"/>
    </source>
</evidence>
<dbReference type="GO" id="GO:0016035">
    <property type="term" value="C:zeta DNA polymerase complex"/>
    <property type="evidence" value="ECO:0007669"/>
    <property type="project" value="TreeGrafter"/>
</dbReference>
<keyword evidence="3" id="KW-1185">Reference proteome</keyword>
<accession>A0A9P1E7E4</accession>
<sequence length="218" mass="24700">MAKCADMDWKAIQATRTARVLVEFLEVAINSVVFLKGVYSTVSGAFERRRYLNVVVHKSRHPELRDYIHSSVNGLLPFIQKGEVERVAVIFFDNQNVPIERFIFKIDVKQSYDSSVEEEAAAAADLELSFRSILIKLAISYSLTHTLPPDCRWEITGYFRALPDSSSSASRIWVSTGTKQWQQPPVIIPIKSMTSEALVVQLYVEHPQTPLQQKISLS</sequence>
<gene>
    <name evidence="2" type="ORF">CEURO_LOCUS8747</name>
</gene>
<organism evidence="2 3">
    <name type="scientific">Cuscuta europaea</name>
    <name type="common">European dodder</name>
    <dbReference type="NCBI Taxonomy" id="41803"/>
    <lineage>
        <taxon>Eukaryota</taxon>
        <taxon>Viridiplantae</taxon>
        <taxon>Streptophyta</taxon>
        <taxon>Embryophyta</taxon>
        <taxon>Tracheophyta</taxon>
        <taxon>Spermatophyta</taxon>
        <taxon>Magnoliopsida</taxon>
        <taxon>eudicotyledons</taxon>
        <taxon>Gunneridae</taxon>
        <taxon>Pentapetalae</taxon>
        <taxon>asterids</taxon>
        <taxon>lamiids</taxon>
        <taxon>Solanales</taxon>
        <taxon>Convolvulaceae</taxon>
        <taxon>Cuscuteae</taxon>
        <taxon>Cuscuta</taxon>
        <taxon>Cuscuta subgen. Cuscuta</taxon>
    </lineage>
</organism>
<dbReference type="SUPFAM" id="SSF56019">
    <property type="entry name" value="The spindle assembly checkpoint protein mad2"/>
    <property type="match status" value="1"/>
</dbReference>
<evidence type="ECO:0000313" key="2">
    <source>
        <dbReference type="EMBL" id="CAH9083780.1"/>
    </source>
</evidence>
<feature type="domain" description="HORMA" evidence="1">
    <location>
        <begin position="15"/>
        <end position="204"/>
    </location>
</feature>
<dbReference type="EMBL" id="CAMAPE010000017">
    <property type="protein sequence ID" value="CAH9083780.1"/>
    <property type="molecule type" value="Genomic_DNA"/>
</dbReference>
<evidence type="ECO:0000313" key="3">
    <source>
        <dbReference type="Proteomes" id="UP001152484"/>
    </source>
</evidence>
<dbReference type="OrthoDB" id="21254at2759"/>
<proteinExistence type="predicted"/>
<dbReference type="Gene3D" id="3.30.900.10">
    <property type="entry name" value="HORMA domain"/>
    <property type="match status" value="1"/>
</dbReference>
<dbReference type="InterPro" id="IPR045091">
    <property type="entry name" value="Mad2-like"/>
</dbReference>
<dbReference type="InterPro" id="IPR003511">
    <property type="entry name" value="HORMA_dom"/>
</dbReference>
<dbReference type="PANTHER" id="PTHR11842">
    <property type="entry name" value="MITOTIC SPINDLE ASSEMBLY CHECKPOINT PROTEIN MAD2"/>
    <property type="match status" value="1"/>
</dbReference>
<dbReference type="AlphaFoldDB" id="A0A9P1E7E4"/>
<name>A0A9P1E7E4_CUSEU</name>
<dbReference type="PANTHER" id="PTHR11842:SF10">
    <property type="entry name" value="MITOTIC SPINDLE ASSEMBLY CHECKPOINT PROTEIN MAD2B"/>
    <property type="match status" value="1"/>
</dbReference>
<dbReference type="Proteomes" id="UP001152484">
    <property type="component" value="Unassembled WGS sequence"/>
</dbReference>
<comment type="caution">
    <text evidence="2">The sequence shown here is derived from an EMBL/GenBank/DDBJ whole genome shotgun (WGS) entry which is preliminary data.</text>
</comment>
<dbReference type="PROSITE" id="PS50815">
    <property type="entry name" value="HORMA"/>
    <property type="match status" value="1"/>
</dbReference>
<reference evidence="2" key="1">
    <citation type="submission" date="2022-07" db="EMBL/GenBank/DDBJ databases">
        <authorList>
            <person name="Macas J."/>
            <person name="Novak P."/>
            <person name="Neumann P."/>
        </authorList>
    </citation>
    <scope>NUCLEOTIDE SEQUENCE</scope>
</reference>
<protein>
    <recommendedName>
        <fullName evidence="1">HORMA domain-containing protein</fullName>
    </recommendedName>
</protein>
<dbReference type="Pfam" id="PF02301">
    <property type="entry name" value="HORMA"/>
    <property type="match status" value="1"/>
</dbReference>